<accession>A0A6J5P3H8</accession>
<proteinExistence type="predicted"/>
<protein>
    <submittedName>
        <fullName evidence="1">Uncharacterized protein</fullName>
    </submittedName>
</protein>
<evidence type="ECO:0000313" key="1">
    <source>
        <dbReference type="EMBL" id="CAB4166379.1"/>
    </source>
</evidence>
<name>A0A6J5P3H8_9CAUD</name>
<reference evidence="1" key="1">
    <citation type="submission" date="2020-04" db="EMBL/GenBank/DDBJ databases">
        <authorList>
            <person name="Chiriac C."/>
            <person name="Salcher M."/>
            <person name="Ghai R."/>
            <person name="Kavagutti S V."/>
        </authorList>
    </citation>
    <scope>NUCLEOTIDE SEQUENCE</scope>
</reference>
<organism evidence="1">
    <name type="scientific">uncultured Caudovirales phage</name>
    <dbReference type="NCBI Taxonomy" id="2100421"/>
    <lineage>
        <taxon>Viruses</taxon>
        <taxon>Duplodnaviria</taxon>
        <taxon>Heunggongvirae</taxon>
        <taxon>Uroviricota</taxon>
        <taxon>Caudoviricetes</taxon>
        <taxon>Peduoviridae</taxon>
        <taxon>Maltschvirus</taxon>
        <taxon>Maltschvirus maltsch</taxon>
    </lineage>
</organism>
<dbReference type="EMBL" id="LR796784">
    <property type="protein sequence ID" value="CAB4166379.1"/>
    <property type="molecule type" value="Genomic_DNA"/>
</dbReference>
<sequence>MFVIPTGDALVTYIKDFTGSSNDAEIKQCIFLAELSMRNIELPALRSDPYAPENIGVADAQGYIPIPGDMNKPILFFKQGNPGGSTSSQTGPWIVYDRIGDRDIITQGMIAQLYLQPVNVPAVIRGKFSEVGDKYHFLPYIAEGDLINLYYYRAWPLLFAPADDTLISTTGTVGSISGAGPWTATITGMSTTTGLTVGDQITATAGTGSLGGGSGVYTVASIVSSTSITFTATGGTTPTAGTITNVNVTAQTVQSNAVLQTWPEGYVYATLREYYIKRHNPEDAAVYGSKFDNAWNQVEDQNNKGKWSGGHTRFTSVWQPRQYRQYNIK</sequence>
<gene>
    <name evidence="1" type="ORF">UFOVP841_37</name>
</gene>